<dbReference type="PANTHER" id="PTHR21666">
    <property type="entry name" value="PEPTIDASE-RELATED"/>
    <property type="match status" value="1"/>
</dbReference>
<feature type="domain" description="Transglycosylase SLT" evidence="2">
    <location>
        <begin position="42"/>
        <end position="155"/>
    </location>
</feature>
<dbReference type="CDD" id="cd12797">
    <property type="entry name" value="M23_peptidase"/>
    <property type="match status" value="1"/>
</dbReference>
<keyword evidence="5" id="KW-1185">Reference proteome</keyword>
<dbReference type="PATRIC" id="fig|518642.10.peg.7156"/>
<dbReference type="PANTHER" id="PTHR21666:SF270">
    <property type="entry name" value="MUREIN HYDROLASE ACTIVATOR ENVC"/>
    <property type="match status" value="1"/>
</dbReference>
<dbReference type="InterPro" id="IPR016047">
    <property type="entry name" value="M23ase_b-sheet_dom"/>
</dbReference>
<reference evidence="4 5" key="1">
    <citation type="journal article" date="2016" name="Front. Microbiol.">
        <title>Comparative Genomics Analysis of Streptomyces Species Reveals Their Adaptation to the Marine Environment and Their Diversity at the Genomic Level.</title>
        <authorList>
            <person name="Tian X."/>
            <person name="Zhang Z."/>
            <person name="Yang T."/>
            <person name="Chen M."/>
            <person name="Li J."/>
            <person name="Chen F."/>
            <person name="Yang J."/>
            <person name="Li W."/>
            <person name="Zhang B."/>
            <person name="Zhang Z."/>
            <person name="Wu J."/>
            <person name="Zhang C."/>
            <person name="Long L."/>
            <person name="Xiao J."/>
        </authorList>
    </citation>
    <scope>NUCLEOTIDE SEQUENCE [LARGE SCALE GENOMIC DNA]</scope>
    <source>
        <strain evidence="4 5">SCSIO 10429</strain>
    </source>
</reference>
<dbReference type="SUPFAM" id="SSF53955">
    <property type="entry name" value="Lysozyme-like"/>
    <property type="match status" value="1"/>
</dbReference>
<dbReference type="InterPro" id="IPR023346">
    <property type="entry name" value="Lysozyme-like_dom_sf"/>
</dbReference>
<dbReference type="Pfam" id="PF01464">
    <property type="entry name" value="SLT"/>
    <property type="match status" value="1"/>
</dbReference>
<sequence>MFADDHAEAAPAPAGGALRGGKGGVPGRYKDLIYDAAECKNGQRLPAPVLAAQLRQESGFNPRAGSDKGAQGIAQFVPGTWASRGIDGDGDGDRDVWDPKDAIPAQGAFMCSLLTMAKKHPQYDGSPTELALAGYNAGWGAVAKYGGVPPYRETQNYVRAITAGAKDLTAADVGGSAGTGTWVRPVDAKLGTPYHASGAAWSSGYHTGVDFAAASGTTVRAVGPGRVVAAGDGGAYGNQIVIRHSDGMHSQYGHLSAVTVRPGQTVRGGAAIGRSGQTGNAYGPHLHFEIRTTAAYGSDIAPLPYLRKHGLQIG</sequence>
<evidence type="ECO:0000313" key="4">
    <source>
        <dbReference type="EMBL" id="OEV13232.1"/>
    </source>
</evidence>
<protein>
    <submittedName>
        <fullName evidence="4">Peptidase M23</fullName>
    </submittedName>
</protein>
<evidence type="ECO:0000256" key="1">
    <source>
        <dbReference type="SAM" id="MobiDB-lite"/>
    </source>
</evidence>
<evidence type="ECO:0000259" key="3">
    <source>
        <dbReference type="Pfam" id="PF01551"/>
    </source>
</evidence>
<dbReference type="FunFam" id="2.70.70.10:FF:000013">
    <property type="entry name" value="Peptidase family M23"/>
    <property type="match status" value="1"/>
</dbReference>
<dbReference type="Gene3D" id="1.10.530.10">
    <property type="match status" value="1"/>
</dbReference>
<evidence type="ECO:0000259" key="2">
    <source>
        <dbReference type="Pfam" id="PF01464"/>
    </source>
</evidence>
<dbReference type="SUPFAM" id="SSF51261">
    <property type="entry name" value="Duplicated hybrid motif"/>
    <property type="match status" value="1"/>
</dbReference>
<dbReference type="AlphaFoldDB" id="A0A1E7LAF8"/>
<dbReference type="Pfam" id="PF01551">
    <property type="entry name" value="Peptidase_M23"/>
    <property type="match status" value="1"/>
</dbReference>
<dbReference type="InterPro" id="IPR008258">
    <property type="entry name" value="Transglycosylase_SLT_dom_1"/>
</dbReference>
<accession>A0A1E7LAF8</accession>
<evidence type="ECO:0000313" key="5">
    <source>
        <dbReference type="Proteomes" id="UP000176005"/>
    </source>
</evidence>
<dbReference type="EMBL" id="LJGW01000091">
    <property type="protein sequence ID" value="OEV13232.1"/>
    <property type="molecule type" value="Genomic_DNA"/>
</dbReference>
<gene>
    <name evidence="4" type="ORF">AN218_04540</name>
</gene>
<feature type="region of interest" description="Disordered" evidence="1">
    <location>
        <begin position="1"/>
        <end position="21"/>
    </location>
</feature>
<proteinExistence type="predicted"/>
<organism evidence="4 5">
    <name type="scientific">Streptomyces nanshensis</name>
    <dbReference type="NCBI Taxonomy" id="518642"/>
    <lineage>
        <taxon>Bacteria</taxon>
        <taxon>Bacillati</taxon>
        <taxon>Actinomycetota</taxon>
        <taxon>Actinomycetes</taxon>
        <taxon>Kitasatosporales</taxon>
        <taxon>Streptomycetaceae</taxon>
        <taxon>Streptomyces</taxon>
    </lineage>
</organism>
<feature type="domain" description="M23ase beta-sheet core" evidence="3">
    <location>
        <begin position="205"/>
        <end position="293"/>
    </location>
</feature>
<dbReference type="GO" id="GO:0004222">
    <property type="term" value="F:metalloendopeptidase activity"/>
    <property type="evidence" value="ECO:0007669"/>
    <property type="project" value="TreeGrafter"/>
</dbReference>
<dbReference type="CDD" id="cd00254">
    <property type="entry name" value="LT-like"/>
    <property type="match status" value="1"/>
</dbReference>
<comment type="caution">
    <text evidence="4">The sequence shown here is derived from an EMBL/GenBank/DDBJ whole genome shotgun (WGS) entry which is preliminary data.</text>
</comment>
<name>A0A1E7LAF8_9ACTN</name>
<dbReference type="Gene3D" id="2.70.70.10">
    <property type="entry name" value="Glucose Permease (Domain IIA)"/>
    <property type="match status" value="1"/>
</dbReference>
<dbReference type="InterPro" id="IPR011055">
    <property type="entry name" value="Dup_hybrid_motif"/>
</dbReference>
<dbReference type="Proteomes" id="UP000176005">
    <property type="component" value="Unassembled WGS sequence"/>
</dbReference>
<dbReference type="InterPro" id="IPR050570">
    <property type="entry name" value="Cell_wall_metabolism_enzyme"/>
</dbReference>